<comment type="caution">
    <text evidence="8">The sequence shown here is derived from an EMBL/GenBank/DDBJ whole genome shotgun (WGS) entry which is preliminary data.</text>
</comment>
<feature type="transmembrane region" description="Helical" evidence="6">
    <location>
        <begin position="187"/>
        <end position="207"/>
    </location>
</feature>
<dbReference type="PANTHER" id="PTHR33048:SF129">
    <property type="entry name" value="INTEGRAL MEMBRANE PROTEIN-RELATED"/>
    <property type="match status" value="1"/>
</dbReference>
<keyword evidence="4 6" id="KW-0472">Membrane</keyword>
<dbReference type="InterPro" id="IPR052337">
    <property type="entry name" value="SAT4-like"/>
</dbReference>
<proteinExistence type="inferred from homology"/>
<comment type="subcellular location">
    <subcellularLocation>
        <location evidence="1">Membrane</location>
        <topology evidence="1">Multi-pass membrane protein</topology>
    </subcellularLocation>
</comment>
<dbReference type="GeneID" id="65087438"/>
<evidence type="ECO:0000256" key="2">
    <source>
        <dbReference type="ARBA" id="ARBA00022692"/>
    </source>
</evidence>
<feature type="transmembrane region" description="Helical" evidence="6">
    <location>
        <begin position="70"/>
        <end position="93"/>
    </location>
</feature>
<feature type="domain" description="Rhodopsin" evidence="7">
    <location>
        <begin position="54"/>
        <end position="283"/>
    </location>
</feature>
<evidence type="ECO:0000313" key="8">
    <source>
        <dbReference type="EMBL" id="CVL02057.1"/>
    </source>
</evidence>
<dbReference type="GO" id="GO:0016020">
    <property type="term" value="C:membrane"/>
    <property type="evidence" value="ECO:0007669"/>
    <property type="project" value="UniProtKB-SubCell"/>
</dbReference>
<dbReference type="InterPro" id="IPR049326">
    <property type="entry name" value="Rhodopsin_dom_fungi"/>
</dbReference>
<dbReference type="RefSeq" id="XP_041687384.1">
    <property type="nucleotide sequence ID" value="XM_041821622.1"/>
</dbReference>
<keyword evidence="9" id="KW-1185">Reference proteome</keyword>
<name>A0A1L7U341_FUSMA</name>
<evidence type="ECO:0000313" key="9">
    <source>
        <dbReference type="Proteomes" id="UP000184255"/>
    </source>
</evidence>
<evidence type="ECO:0000259" key="7">
    <source>
        <dbReference type="Pfam" id="PF20684"/>
    </source>
</evidence>
<evidence type="ECO:0000256" key="3">
    <source>
        <dbReference type="ARBA" id="ARBA00022989"/>
    </source>
</evidence>
<dbReference type="EMBL" id="FCQH01000012">
    <property type="protein sequence ID" value="CVL02057.1"/>
    <property type="molecule type" value="Genomic_DNA"/>
</dbReference>
<keyword evidence="3 6" id="KW-1133">Transmembrane helix</keyword>
<feature type="transmembrane region" description="Helical" evidence="6">
    <location>
        <begin position="219"/>
        <end position="238"/>
    </location>
</feature>
<evidence type="ECO:0000256" key="1">
    <source>
        <dbReference type="ARBA" id="ARBA00004141"/>
    </source>
</evidence>
<dbReference type="PANTHER" id="PTHR33048">
    <property type="entry name" value="PTH11-LIKE INTEGRAL MEMBRANE PROTEIN (AFU_ORTHOLOGUE AFUA_5G11245)"/>
    <property type="match status" value="1"/>
</dbReference>
<protein>
    <submittedName>
        <fullName evidence="8">Related to integral membrane protein</fullName>
    </submittedName>
</protein>
<accession>A0A1L7U341</accession>
<organism evidence="8 9">
    <name type="scientific">Fusarium mangiferae</name>
    <name type="common">Mango malformation disease fungus</name>
    <dbReference type="NCBI Taxonomy" id="192010"/>
    <lineage>
        <taxon>Eukaryota</taxon>
        <taxon>Fungi</taxon>
        <taxon>Dikarya</taxon>
        <taxon>Ascomycota</taxon>
        <taxon>Pezizomycotina</taxon>
        <taxon>Sordariomycetes</taxon>
        <taxon>Hypocreomycetidae</taxon>
        <taxon>Hypocreales</taxon>
        <taxon>Nectriaceae</taxon>
        <taxon>Fusarium</taxon>
        <taxon>Fusarium fujikuroi species complex</taxon>
    </lineage>
</organism>
<evidence type="ECO:0000256" key="5">
    <source>
        <dbReference type="ARBA" id="ARBA00038359"/>
    </source>
</evidence>
<dbReference type="AlphaFoldDB" id="A0A1L7U341"/>
<feature type="transmembrane region" description="Helical" evidence="6">
    <location>
        <begin position="35"/>
        <end position="58"/>
    </location>
</feature>
<dbReference type="VEuPathDB" id="FungiDB:FMAN_08178"/>
<sequence length="398" mass="44369">MATLDPGVNIYNTSVVPPPIGQESNFDRPLSDVQLATITVFAVTYFLATVSLALRYATSVLVVKEWELDVVLITLAWGAALGYFISVCFMMKYGWGSHAWDVSLADMVQYNKYLSPTTLTYMWSPTLTKLSILSVLYRISPARGYQISVYVIAIALLVYTITFTVLLSGPCNPKDVGSGFCLNNLAISQVVLNIATDLSIIILPLPTLHNLQIPFRQKVVVGCILSIGSAVLIASIVRAPYVHIMATNPDFTRKQAEAGVWSLVELNMGIVCNNLMRLKPFLRTYLPRVLNFLGLTAKSKNQGENPSKCSGNWRGRPSHSYQLNSLEHEDPHHKRFRKEPSVEEAAFGDLDKEASRHNGSTDIYLDHNDYPPLRELQKLFTRIHKGIQIEPLINHAFG</sequence>
<evidence type="ECO:0000256" key="4">
    <source>
        <dbReference type="ARBA" id="ARBA00023136"/>
    </source>
</evidence>
<feature type="transmembrane region" description="Helical" evidence="6">
    <location>
        <begin position="113"/>
        <end position="137"/>
    </location>
</feature>
<comment type="similarity">
    <text evidence="5">Belongs to the SAT4 family.</text>
</comment>
<dbReference type="Proteomes" id="UP000184255">
    <property type="component" value="Unassembled WGS sequence"/>
</dbReference>
<feature type="transmembrane region" description="Helical" evidence="6">
    <location>
        <begin position="149"/>
        <end position="167"/>
    </location>
</feature>
<keyword evidence="2 6" id="KW-0812">Transmembrane</keyword>
<dbReference type="Pfam" id="PF20684">
    <property type="entry name" value="Fung_rhodopsin"/>
    <property type="match status" value="1"/>
</dbReference>
<evidence type="ECO:0000256" key="6">
    <source>
        <dbReference type="SAM" id="Phobius"/>
    </source>
</evidence>
<reference evidence="9" key="1">
    <citation type="journal article" date="2016" name="Genome Biol. Evol.">
        <title>Comparative 'omics' of the Fusarium fujikuroi species complex highlights differences in genetic potential and metabolite synthesis.</title>
        <authorList>
            <person name="Niehaus E.-M."/>
            <person name="Muensterkoetter M."/>
            <person name="Proctor R.H."/>
            <person name="Brown D.W."/>
            <person name="Sharon A."/>
            <person name="Idan Y."/>
            <person name="Oren-Young L."/>
            <person name="Sieber C.M."/>
            <person name="Novak O."/>
            <person name="Pencik A."/>
            <person name="Tarkowska D."/>
            <person name="Hromadova K."/>
            <person name="Freeman S."/>
            <person name="Maymon M."/>
            <person name="Elazar M."/>
            <person name="Youssef S.A."/>
            <person name="El-Shabrawy E.S.M."/>
            <person name="Shalaby A.B.A."/>
            <person name="Houterman P."/>
            <person name="Brock N.L."/>
            <person name="Burkhardt I."/>
            <person name="Tsavkelova E.A."/>
            <person name="Dickschat J.S."/>
            <person name="Galuszka P."/>
            <person name="Gueldener U."/>
            <person name="Tudzynski B."/>
        </authorList>
    </citation>
    <scope>NUCLEOTIDE SEQUENCE [LARGE SCALE GENOMIC DNA]</scope>
    <source>
        <strain evidence="9">MRC7560</strain>
    </source>
</reference>
<gene>
    <name evidence="8" type="ORF">FMAN_08178</name>
</gene>